<dbReference type="Gene3D" id="1.10.760.10">
    <property type="entry name" value="Cytochrome c-like domain"/>
    <property type="match status" value="1"/>
</dbReference>
<dbReference type="Proteomes" id="UP001155483">
    <property type="component" value="Unassembled WGS sequence"/>
</dbReference>
<dbReference type="InterPro" id="IPR032858">
    <property type="entry name" value="CcoP_N"/>
</dbReference>
<dbReference type="GO" id="GO:0046872">
    <property type="term" value="F:metal ion binding"/>
    <property type="evidence" value="ECO:0007669"/>
    <property type="project" value="UniProtKB-KW"/>
</dbReference>
<evidence type="ECO:0000256" key="2">
    <source>
        <dbReference type="ARBA" id="ARBA00022723"/>
    </source>
</evidence>
<feature type="chain" id="PRO_5040748238" evidence="7">
    <location>
        <begin position="27"/>
        <end position="302"/>
    </location>
</feature>
<keyword evidence="2 4" id="KW-0479">Metal-binding</keyword>
<evidence type="ECO:0000313" key="10">
    <source>
        <dbReference type="Proteomes" id="UP001155483"/>
    </source>
</evidence>
<dbReference type="InterPro" id="IPR050597">
    <property type="entry name" value="Cytochrome_c_Oxidase_Subunit"/>
</dbReference>
<keyword evidence="6" id="KW-1133">Transmembrane helix</keyword>
<evidence type="ECO:0000256" key="3">
    <source>
        <dbReference type="ARBA" id="ARBA00023004"/>
    </source>
</evidence>
<keyword evidence="10" id="KW-1185">Reference proteome</keyword>
<evidence type="ECO:0000256" key="7">
    <source>
        <dbReference type="SAM" id="SignalP"/>
    </source>
</evidence>
<dbReference type="EMBL" id="JAOTIF010000025">
    <property type="protein sequence ID" value="MCU7551935.1"/>
    <property type="molecule type" value="Genomic_DNA"/>
</dbReference>
<dbReference type="Pfam" id="PF14715">
    <property type="entry name" value="FixP_N"/>
    <property type="match status" value="1"/>
</dbReference>
<keyword evidence="3 4" id="KW-0408">Iron</keyword>
<gene>
    <name evidence="9" type="ORF">OCK74_22640</name>
</gene>
<dbReference type="InterPro" id="IPR036909">
    <property type="entry name" value="Cyt_c-like_dom_sf"/>
</dbReference>
<keyword evidence="7" id="KW-0732">Signal</keyword>
<feature type="domain" description="Cytochrome c" evidence="8">
    <location>
        <begin position="189"/>
        <end position="268"/>
    </location>
</feature>
<evidence type="ECO:0000256" key="1">
    <source>
        <dbReference type="ARBA" id="ARBA00022617"/>
    </source>
</evidence>
<reference evidence="9" key="1">
    <citation type="submission" date="2022-09" db="EMBL/GenBank/DDBJ databases">
        <authorList>
            <person name="Yuan C."/>
            <person name="Ke Z."/>
        </authorList>
    </citation>
    <scope>NUCLEOTIDE SEQUENCE</scope>
    <source>
        <strain evidence="9">LB-8</strain>
    </source>
</reference>
<proteinExistence type="predicted"/>
<dbReference type="GO" id="GO:0020037">
    <property type="term" value="F:heme binding"/>
    <property type="evidence" value="ECO:0007669"/>
    <property type="project" value="InterPro"/>
</dbReference>
<comment type="caution">
    <text evidence="9">The sequence shown here is derived from an EMBL/GenBank/DDBJ whole genome shotgun (WGS) entry which is preliminary data.</text>
</comment>
<organism evidence="9 10">
    <name type="scientific">Paraflavisolibacter caeni</name>
    <dbReference type="NCBI Taxonomy" id="2982496"/>
    <lineage>
        <taxon>Bacteria</taxon>
        <taxon>Pseudomonadati</taxon>
        <taxon>Bacteroidota</taxon>
        <taxon>Chitinophagia</taxon>
        <taxon>Chitinophagales</taxon>
        <taxon>Chitinophagaceae</taxon>
        <taxon>Paraflavisolibacter</taxon>
    </lineage>
</organism>
<feature type="signal peptide" evidence="7">
    <location>
        <begin position="1"/>
        <end position="26"/>
    </location>
</feature>
<dbReference type="PROSITE" id="PS51007">
    <property type="entry name" value="CYTC"/>
    <property type="match status" value="1"/>
</dbReference>
<dbReference type="SUPFAM" id="SSF46626">
    <property type="entry name" value="Cytochrome c"/>
    <property type="match status" value="1"/>
</dbReference>
<feature type="transmembrane region" description="Helical" evidence="6">
    <location>
        <begin position="45"/>
        <end position="65"/>
    </location>
</feature>
<evidence type="ECO:0000256" key="6">
    <source>
        <dbReference type="SAM" id="Phobius"/>
    </source>
</evidence>
<keyword evidence="6" id="KW-0812">Transmembrane</keyword>
<name>A0A9X2XZR8_9BACT</name>
<sequence length="302" mass="33452">MRINFNYKTIITCALVALLSQSATWAQDATEATKSAATANSGEWIYYGIATSIFFILFLMTIVIFKMKAINKAETGEPVSFGKWWSVVNSKIFTKAVPVEKEEDILLDHDYDGIKELDNSLPPWWKYGFYLTIILAVIYLLRFHVFKTGPTPEEEYRTEMSMAAAQLEEYRKQSNDNVDEKTVTMADAAGIAEGKKIFGQSCFPCHGANGEGGVGPNLTDDYWLHGGRINDVFKTIKFGVPDKGMQAWEKTFSPSQIKNLASFIKSIKGTKPANAKAPQGDLFTETASVDKTGAASDSTKTK</sequence>
<keyword evidence="6" id="KW-0472">Membrane</keyword>
<dbReference type="InterPro" id="IPR038414">
    <property type="entry name" value="CcoP_N_sf"/>
</dbReference>
<evidence type="ECO:0000259" key="8">
    <source>
        <dbReference type="PROSITE" id="PS51007"/>
    </source>
</evidence>
<keyword evidence="1 4" id="KW-0349">Heme</keyword>
<dbReference type="PANTHER" id="PTHR33751">
    <property type="entry name" value="CBB3-TYPE CYTOCHROME C OXIDASE SUBUNIT FIXP"/>
    <property type="match status" value="1"/>
</dbReference>
<dbReference type="PANTHER" id="PTHR33751:SF1">
    <property type="entry name" value="CBB3-TYPE CYTOCHROME C OXIDASE SUBUNIT FIXP"/>
    <property type="match status" value="1"/>
</dbReference>
<dbReference type="Pfam" id="PF13442">
    <property type="entry name" value="Cytochrome_CBB3"/>
    <property type="match status" value="1"/>
</dbReference>
<feature type="compositionally biased region" description="Polar residues" evidence="5">
    <location>
        <begin position="285"/>
        <end position="302"/>
    </location>
</feature>
<protein>
    <submittedName>
        <fullName evidence="9">C-type cytochrome</fullName>
    </submittedName>
</protein>
<evidence type="ECO:0000256" key="4">
    <source>
        <dbReference type="PROSITE-ProRule" id="PRU00433"/>
    </source>
</evidence>
<dbReference type="RefSeq" id="WP_279299372.1">
    <property type="nucleotide sequence ID" value="NZ_JAOTIF010000025.1"/>
</dbReference>
<evidence type="ECO:0000256" key="5">
    <source>
        <dbReference type="SAM" id="MobiDB-lite"/>
    </source>
</evidence>
<evidence type="ECO:0000313" key="9">
    <source>
        <dbReference type="EMBL" id="MCU7551935.1"/>
    </source>
</evidence>
<feature type="transmembrane region" description="Helical" evidence="6">
    <location>
        <begin position="127"/>
        <end position="145"/>
    </location>
</feature>
<reference evidence="9" key="2">
    <citation type="submission" date="2023-04" db="EMBL/GenBank/DDBJ databases">
        <title>Paracnuella aquatica gen. nov., sp. nov., a member of the family Chitinophagaceae isolated from a hot spring.</title>
        <authorList>
            <person name="Wang C."/>
        </authorList>
    </citation>
    <scope>NUCLEOTIDE SEQUENCE</scope>
    <source>
        <strain evidence="9">LB-8</strain>
    </source>
</reference>
<accession>A0A9X2XZR8</accession>
<dbReference type="Gene3D" id="6.10.280.130">
    <property type="match status" value="1"/>
</dbReference>
<dbReference type="AlphaFoldDB" id="A0A9X2XZR8"/>
<dbReference type="GO" id="GO:0009055">
    <property type="term" value="F:electron transfer activity"/>
    <property type="evidence" value="ECO:0007669"/>
    <property type="project" value="InterPro"/>
</dbReference>
<dbReference type="InterPro" id="IPR009056">
    <property type="entry name" value="Cyt_c-like_dom"/>
</dbReference>
<feature type="region of interest" description="Disordered" evidence="5">
    <location>
        <begin position="270"/>
        <end position="302"/>
    </location>
</feature>